<dbReference type="PANTHER" id="PTHR43194:SF2">
    <property type="entry name" value="PEROXISOMAL MEMBRANE PROTEIN LPX1"/>
    <property type="match status" value="1"/>
</dbReference>
<dbReference type="Gene3D" id="3.40.50.1820">
    <property type="entry name" value="alpha/beta hydrolase"/>
    <property type="match status" value="1"/>
</dbReference>
<dbReference type="InterPro" id="IPR000073">
    <property type="entry name" value="AB_hydrolase_1"/>
</dbReference>
<dbReference type="GO" id="GO:0016787">
    <property type="term" value="F:hydrolase activity"/>
    <property type="evidence" value="ECO:0007669"/>
    <property type="project" value="UniProtKB-KW"/>
</dbReference>
<dbReference type="Proteomes" id="UP000594468">
    <property type="component" value="Chromosome"/>
</dbReference>
<feature type="domain" description="AB hydrolase-1" evidence="1">
    <location>
        <begin position="33"/>
        <end position="263"/>
    </location>
</feature>
<evidence type="ECO:0000313" key="3">
    <source>
        <dbReference type="Proteomes" id="UP000594468"/>
    </source>
</evidence>
<evidence type="ECO:0000313" key="2">
    <source>
        <dbReference type="EMBL" id="QPC82994.1"/>
    </source>
</evidence>
<proteinExistence type="predicted"/>
<gene>
    <name evidence="2" type="ORF">G4Y79_01055</name>
</gene>
<reference evidence="2 3" key="1">
    <citation type="submission" date="2020-02" db="EMBL/GenBank/DDBJ databases">
        <authorList>
            <person name="Zheng R.K."/>
            <person name="Sun C.M."/>
        </authorList>
    </citation>
    <scope>NUCLEOTIDE SEQUENCE [LARGE SCALE GENOMIC DNA]</scope>
    <source>
        <strain evidence="3">rifampicinis</strain>
    </source>
</reference>
<dbReference type="PANTHER" id="PTHR43194">
    <property type="entry name" value="HYDROLASE ALPHA/BETA FOLD FAMILY"/>
    <property type="match status" value="1"/>
</dbReference>
<keyword evidence="2" id="KW-0378">Hydrolase</keyword>
<dbReference type="RefSeq" id="WP_195171063.1">
    <property type="nucleotide sequence ID" value="NZ_CP062983.1"/>
</dbReference>
<evidence type="ECO:0000259" key="1">
    <source>
        <dbReference type="Pfam" id="PF00561"/>
    </source>
</evidence>
<protein>
    <submittedName>
        <fullName evidence="2">Alpha/beta hydrolase</fullName>
    </submittedName>
</protein>
<sequence length="284" mass="31417">MPQPIIELGGALDAPIMHIAIANGFFAETYLPLLSHFFADYRVVCLPPRALWENAPEPPPVSAEGWRIMADDILAGLAAHQLEDVTLVGHSMGGTASMLAALKEPERFKQLVLLDPTILTPEQSRMLGEAQHAGIAEQFWMAQNALKRRNFFESKEAAYEHFAGKTLFERWPDQTLRLYVEHGLVPAPDGDGVVLRFTPGWEAYYFASGYAYGWEDLPKLNGLLPTLIIQAEGSDAFTDESYAAAQALVPSATFEQITGQPHLFPQTAPDETAQMIKSWFAKQS</sequence>
<dbReference type="Pfam" id="PF00561">
    <property type="entry name" value="Abhydrolase_1"/>
    <property type="match status" value="1"/>
</dbReference>
<dbReference type="InterPro" id="IPR029058">
    <property type="entry name" value="AB_hydrolase_fold"/>
</dbReference>
<dbReference type="EMBL" id="CP062983">
    <property type="protein sequence ID" value="QPC82994.1"/>
    <property type="molecule type" value="Genomic_DNA"/>
</dbReference>
<dbReference type="AlphaFoldDB" id="A0A7S8IF00"/>
<accession>A0A7S8IF00</accession>
<dbReference type="KEGG" id="pmet:G4Y79_01055"/>
<name>A0A7S8IF00_9CHLR</name>
<dbReference type="PRINTS" id="PR00111">
    <property type="entry name" value="ABHYDROLASE"/>
</dbReference>
<dbReference type="SUPFAM" id="SSF53474">
    <property type="entry name" value="alpha/beta-Hydrolases"/>
    <property type="match status" value="1"/>
</dbReference>
<organism evidence="2 3">
    <name type="scientific">Phototrophicus methaneseepsis</name>
    <dbReference type="NCBI Taxonomy" id="2710758"/>
    <lineage>
        <taxon>Bacteria</taxon>
        <taxon>Bacillati</taxon>
        <taxon>Chloroflexota</taxon>
        <taxon>Candidatus Thermofontia</taxon>
        <taxon>Phototrophicales</taxon>
        <taxon>Phototrophicaceae</taxon>
        <taxon>Phototrophicus</taxon>
    </lineage>
</organism>
<keyword evidence="3" id="KW-1185">Reference proteome</keyword>
<dbReference type="InterPro" id="IPR050228">
    <property type="entry name" value="Carboxylesterase_BioH"/>
</dbReference>